<comment type="caution">
    <text evidence="2">The sequence shown here is derived from an EMBL/GenBank/DDBJ whole genome shotgun (WGS) entry which is preliminary data.</text>
</comment>
<gene>
    <name evidence="2" type="primary">PIK3R1</name>
    <name evidence="2" type="ORF">CEXT_780981</name>
</gene>
<keyword evidence="3" id="KW-1185">Reference proteome</keyword>
<feature type="compositionally biased region" description="Polar residues" evidence="1">
    <location>
        <begin position="1"/>
        <end position="13"/>
    </location>
</feature>
<name>A0AAV4YDF6_CAEEX</name>
<evidence type="ECO:0000256" key="1">
    <source>
        <dbReference type="SAM" id="MobiDB-lite"/>
    </source>
</evidence>
<feature type="region of interest" description="Disordered" evidence="1">
    <location>
        <begin position="1"/>
        <end position="39"/>
    </location>
</feature>
<dbReference type="EMBL" id="BPLR01001752">
    <property type="protein sequence ID" value="GIZ04529.1"/>
    <property type="molecule type" value="Genomic_DNA"/>
</dbReference>
<accession>A0AAV4YDF6</accession>
<protein>
    <submittedName>
        <fullName evidence="2">Phosphatidylinositol 3-kinase regulatory subunit alpha</fullName>
    </submittedName>
</protein>
<dbReference type="Proteomes" id="UP001054945">
    <property type="component" value="Unassembled WGS sequence"/>
</dbReference>
<organism evidence="2 3">
    <name type="scientific">Caerostris extrusa</name>
    <name type="common">Bark spider</name>
    <name type="synonym">Caerostris bankana</name>
    <dbReference type="NCBI Taxonomy" id="172846"/>
    <lineage>
        <taxon>Eukaryota</taxon>
        <taxon>Metazoa</taxon>
        <taxon>Ecdysozoa</taxon>
        <taxon>Arthropoda</taxon>
        <taxon>Chelicerata</taxon>
        <taxon>Arachnida</taxon>
        <taxon>Araneae</taxon>
        <taxon>Araneomorphae</taxon>
        <taxon>Entelegynae</taxon>
        <taxon>Araneoidea</taxon>
        <taxon>Araneidae</taxon>
        <taxon>Caerostris</taxon>
    </lineage>
</organism>
<evidence type="ECO:0000313" key="2">
    <source>
        <dbReference type="EMBL" id="GIZ04529.1"/>
    </source>
</evidence>
<proteinExistence type="predicted"/>
<sequence>MRDQSSDSTSTPATAIIRPRVIRPSSPQTPEDLKGPLLLQHNGGTHPVLGSSPTECLGCFHDVCVPFAPSHLCQRNSGEPPPNTLDRELNRRSLEIGRALIMSRLSFSDDKRTSHSIERCRCDRTWFSLRT</sequence>
<evidence type="ECO:0000313" key="3">
    <source>
        <dbReference type="Proteomes" id="UP001054945"/>
    </source>
</evidence>
<dbReference type="AlphaFoldDB" id="A0AAV4YDF6"/>
<reference evidence="2 3" key="1">
    <citation type="submission" date="2021-06" db="EMBL/GenBank/DDBJ databases">
        <title>Caerostris extrusa draft genome.</title>
        <authorList>
            <person name="Kono N."/>
            <person name="Arakawa K."/>
        </authorList>
    </citation>
    <scope>NUCLEOTIDE SEQUENCE [LARGE SCALE GENOMIC DNA]</scope>
</reference>